<proteinExistence type="inferred from homology"/>
<evidence type="ECO:0000256" key="5">
    <source>
        <dbReference type="ARBA" id="ARBA00035465"/>
    </source>
</evidence>
<dbReference type="Proteomes" id="UP000095358">
    <property type="component" value="Unassembled WGS sequence"/>
</dbReference>
<keyword evidence="2 6" id="KW-0689">Ribosomal protein</keyword>
<organism evidence="6 7">
    <name type="scientific">Hanseniaspora uvarum</name>
    <name type="common">Yeast</name>
    <name type="synonym">Kloeckera apiculata</name>
    <dbReference type="NCBI Taxonomy" id="29833"/>
    <lineage>
        <taxon>Eukaryota</taxon>
        <taxon>Fungi</taxon>
        <taxon>Dikarya</taxon>
        <taxon>Ascomycota</taxon>
        <taxon>Saccharomycotina</taxon>
        <taxon>Saccharomycetes</taxon>
        <taxon>Saccharomycodales</taxon>
        <taxon>Saccharomycodaceae</taxon>
        <taxon>Hanseniaspora</taxon>
    </lineage>
</organism>
<evidence type="ECO:0000256" key="4">
    <source>
        <dbReference type="ARBA" id="ARBA00035267"/>
    </source>
</evidence>
<dbReference type="SUPFAM" id="SSF110324">
    <property type="entry name" value="Ribosomal L27 protein-like"/>
    <property type="match status" value="1"/>
</dbReference>
<comment type="similarity">
    <text evidence="1">Belongs to the bacterial ribosomal protein bL27 family.</text>
</comment>
<keyword evidence="7" id="KW-1185">Reference proteome</keyword>
<dbReference type="OrthoDB" id="1867012at2759"/>
<evidence type="ECO:0000313" key="6">
    <source>
        <dbReference type="EMBL" id="OEJ86851.1"/>
    </source>
</evidence>
<dbReference type="VEuPathDB" id="FungiDB:AWRI3580_g2575"/>
<name>A0A1E5RIW0_HANUV</name>
<protein>
    <recommendedName>
        <fullName evidence="4">Large ribosomal subunit protein bL27m</fullName>
    </recommendedName>
    <alternativeName>
        <fullName evidence="5">54S ribosomal protein L2, mitochondrial</fullName>
    </alternativeName>
</protein>
<evidence type="ECO:0000256" key="3">
    <source>
        <dbReference type="ARBA" id="ARBA00023274"/>
    </source>
</evidence>
<gene>
    <name evidence="6" type="ORF">AWRI3580_g2575</name>
</gene>
<keyword evidence="3" id="KW-0687">Ribonucleoprotein</keyword>
<dbReference type="PANTHER" id="PTHR15893:SF0">
    <property type="entry name" value="LARGE RIBOSOMAL SUBUNIT PROTEIN BL27M"/>
    <property type="match status" value="1"/>
</dbReference>
<dbReference type="GO" id="GO:0005762">
    <property type="term" value="C:mitochondrial large ribosomal subunit"/>
    <property type="evidence" value="ECO:0007669"/>
    <property type="project" value="TreeGrafter"/>
</dbReference>
<dbReference type="EMBL" id="LPNN01000005">
    <property type="protein sequence ID" value="OEJ86851.1"/>
    <property type="molecule type" value="Genomic_DNA"/>
</dbReference>
<comment type="caution">
    <text evidence="6">The sequence shown here is derived from an EMBL/GenBank/DDBJ whole genome shotgun (WGS) entry which is preliminary data.</text>
</comment>
<dbReference type="PANTHER" id="PTHR15893">
    <property type="entry name" value="RIBOSOMAL PROTEIN L27"/>
    <property type="match status" value="1"/>
</dbReference>
<dbReference type="STRING" id="29833.A0A1E5RIW0"/>
<accession>A0A1E5RIW0</accession>
<evidence type="ECO:0000256" key="2">
    <source>
        <dbReference type="ARBA" id="ARBA00022980"/>
    </source>
</evidence>
<sequence length="409" mass="47573">MLRKDLLVNFNTIAKRTATKRAGGGKTNNKDSAGRALGAKKVELQFVQANEVLMKQTGTKFFGGENTYSGRDHTINSSAPGYVRFYIDPFHPKKRFVGVALSKDSVLPRGHFLPKERRFNSIKLNPREKIEMKLINNLLESAPRFFTHPREQRKIFRIQQNMKDRIAHYDAKQTRFNNLIKEQKVLEGLWGEDFVKTLSAEENQFVVEFLYLMQNKFEYSHNIDAAFEYTKNEIKYDNKLQEKRSASPTDVNIKYQYIIPRYYDYSVKYNEALAKKIQETVDFNKLDLNIIKKIPSQEKEAKKAQLIEEVSNIKPFLYTKNNANFKKITSMLSIKNALIKQVFDNTELNQLKNKLFPEVLPSSWEGVLSTDKKDRNAIAKKMYDPDTKTFEDVLVSKFAFKDNAKDLLL</sequence>
<dbReference type="InterPro" id="IPR001684">
    <property type="entry name" value="Ribosomal_bL27"/>
</dbReference>
<evidence type="ECO:0000256" key="1">
    <source>
        <dbReference type="ARBA" id="ARBA00010797"/>
    </source>
</evidence>
<dbReference type="Gene3D" id="2.40.50.100">
    <property type="match status" value="1"/>
</dbReference>
<dbReference type="Pfam" id="PF01016">
    <property type="entry name" value="Ribosomal_L27"/>
    <property type="match status" value="1"/>
</dbReference>
<evidence type="ECO:0000313" key="7">
    <source>
        <dbReference type="Proteomes" id="UP000095358"/>
    </source>
</evidence>
<dbReference type="PRINTS" id="PR00063">
    <property type="entry name" value="RIBOSOMALL27"/>
</dbReference>
<dbReference type="GO" id="GO:0003735">
    <property type="term" value="F:structural constituent of ribosome"/>
    <property type="evidence" value="ECO:0007669"/>
    <property type="project" value="InterPro"/>
</dbReference>
<reference evidence="7" key="1">
    <citation type="journal article" date="2016" name="Genome Announc.">
        <title>Genome sequences of three species of Hanseniaspora isolated from spontaneous wine fermentations.</title>
        <authorList>
            <person name="Sternes P.R."/>
            <person name="Lee D."/>
            <person name="Kutyna D.R."/>
            <person name="Borneman A.R."/>
        </authorList>
    </citation>
    <scope>NUCLEOTIDE SEQUENCE [LARGE SCALE GENOMIC DNA]</scope>
    <source>
        <strain evidence="7">AWRI3580</strain>
    </source>
</reference>
<dbReference type="GO" id="GO:0006412">
    <property type="term" value="P:translation"/>
    <property type="evidence" value="ECO:0007669"/>
    <property type="project" value="InterPro"/>
</dbReference>
<dbReference type="AlphaFoldDB" id="A0A1E5RIW0"/>